<keyword evidence="1" id="KW-0732">Signal</keyword>
<reference evidence="2 3" key="1">
    <citation type="submission" date="2016-03" db="EMBL/GenBank/DDBJ databases">
        <title>Trachymyrmex septentrionalis WGS genome.</title>
        <authorList>
            <person name="Nygaard S."/>
            <person name="Hu H."/>
            <person name="Boomsma J."/>
            <person name="Zhang G."/>
        </authorList>
    </citation>
    <scope>NUCLEOTIDE SEQUENCE [LARGE SCALE GENOMIC DNA]</scope>
    <source>
        <strain evidence="2">Tsep2-gDNA-1</strain>
        <tissue evidence="2">Whole body</tissue>
    </source>
</reference>
<evidence type="ECO:0000256" key="1">
    <source>
        <dbReference type="SAM" id="SignalP"/>
    </source>
</evidence>
<protein>
    <submittedName>
        <fullName evidence="2">Uncharacterized protein</fullName>
    </submittedName>
</protein>
<evidence type="ECO:0000313" key="3">
    <source>
        <dbReference type="Proteomes" id="UP000078541"/>
    </source>
</evidence>
<feature type="chain" id="PRO_5008271392" evidence="1">
    <location>
        <begin position="35"/>
        <end position="87"/>
    </location>
</feature>
<evidence type="ECO:0000313" key="2">
    <source>
        <dbReference type="EMBL" id="KYN38869.1"/>
    </source>
</evidence>
<accession>A0A195FFS0</accession>
<dbReference type="Proteomes" id="UP000078541">
    <property type="component" value="Unassembled WGS sequence"/>
</dbReference>
<feature type="signal peptide" evidence="1">
    <location>
        <begin position="1"/>
        <end position="34"/>
    </location>
</feature>
<name>A0A195FFS0_9HYME</name>
<organism evidence="2 3">
    <name type="scientific">Trachymyrmex septentrionalis</name>
    <dbReference type="NCBI Taxonomy" id="34720"/>
    <lineage>
        <taxon>Eukaryota</taxon>
        <taxon>Metazoa</taxon>
        <taxon>Ecdysozoa</taxon>
        <taxon>Arthropoda</taxon>
        <taxon>Hexapoda</taxon>
        <taxon>Insecta</taxon>
        <taxon>Pterygota</taxon>
        <taxon>Neoptera</taxon>
        <taxon>Endopterygota</taxon>
        <taxon>Hymenoptera</taxon>
        <taxon>Apocrita</taxon>
        <taxon>Aculeata</taxon>
        <taxon>Formicoidea</taxon>
        <taxon>Formicidae</taxon>
        <taxon>Myrmicinae</taxon>
        <taxon>Trachymyrmex</taxon>
    </lineage>
</organism>
<gene>
    <name evidence="2" type="ORF">ALC56_06868</name>
</gene>
<keyword evidence="3" id="KW-1185">Reference proteome</keyword>
<sequence>MSRITLRQPLWPAYIALLLFTLILTSLTLQQVGASPLPDLINNHENSTEISTDITTNTDVYVIKAVVYEIGILADEDNTTISESIEG</sequence>
<dbReference type="AlphaFoldDB" id="A0A195FFS0"/>
<proteinExistence type="predicted"/>
<dbReference type="EMBL" id="KQ981636">
    <property type="protein sequence ID" value="KYN38869.1"/>
    <property type="molecule type" value="Genomic_DNA"/>
</dbReference>